<dbReference type="Proteomes" id="UP000824120">
    <property type="component" value="Chromosome 7"/>
</dbReference>
<reference evidence="2 3" key="1">
    <citation type="submission" date="2020-09" db="EMBL/GenBank/DDBJ databases">
        <title>De no assembly of potato wild relative species, Solanum commersonii.</title>
        <authorList>
            <person name="Cho K."/>
        </authorList>
    </citation>
    <scope>NUCLEOTIDE SEQUENCE [LARGE SCALE GENOMIC DNA]</scope>
    <source>
        <strain evidence="2">LZ3.2</strain>
        <tissue evidence="2">Leaf</tissue>
    </source>
</reference>
<comment type="caution">
    <text evidence="2">The sequence shown here is derived from an EMBL/GenBank/DDBJ whole genome shotgun (WGS) entry which is preliminary data.</text>
</comment>
<keyword evidence="1" id="KW-0472">Membrane</keyword>
<evidence type="ECO:0000313" key="2">
    <source>
        <dbReference type="EMBL" id="KAG5595706.1"/>
    </source>
</evidence>
<evidence type="ECO:0000256" key="1">
    <source>
        <dbReference type="SAM" id="Phobius"/>
    </source>
</evidence>
<dbReference type="OrthoDB" id="410104at2759"/>
<protein>
    <submittedName>
        <fullName evidence="2">Uncharacterized protein</fullName>
    </submittedName>
</protein>
<accession>A0A9J5Y6M6</accession>
<dbReference type="EMBL" id="JACXVP010000007">
    <property type="protein sequence ID" value="KAG5595706.1"/>
    <property type="molecule type" value="Genomic_DNA"/>
</dbReference>
<name>A0A9J5Y6M6_SOLCO</name>
<evidence type="ECO:0000313" key="3">
    <source>
        <dbReference type="Proteomes" id="UP000824120"/>
    </source>
</evidence>
<dbReference type="InterPro" id="IPR027124">
    <property type="entry name" value="Swc5/CFDP1/2"/>
</dbReference>
<dbReference type="PANTHER" id="PTHR23227:SF67">
    <property type="entry name" value="CRANIOFACIAL DEVELOPMENT PROTEIN 2-LIKE"/>
    <property type="match status" value="1"/>
</dbReference>
<sequence length="356" mass="40262">METLRKKHICGIKYQRNRVSKQSIKNHSLCEGIWILFVELELAQVASIASMRIFDNGAKRNKKAEKNEEAKTLALPITLGDTPKGCTPLFVLVREALKEQDKKGDDKSKEGRETKTARLMAYGVGRHEVQPERGFGLRTRKTEGSEFVGIFYAFFLVYGTSFSWRFGRYEYSKLRNVQKYCTRFGELGQQQNPQALAQAGRVDSVRGGNHVCQGGGYVGKKTSAKAYFYAFLGRLSSIKLFITGLALNVISAYAPHSSFGVERFQWSHRETLSGFDDVHGGCGFRVRNYGGTPFLYFTRAFKLMTTNLCFLKKGDHLITFCSAVAKTQTYCLHMRKDDIGLYKAQHKLLVMSLDIK</sequence>
<dbReference type="AlphaFoldDB" id="A0A9J5Y6M6"/>
<feature type="transmembrane region" description="Helical" evidence="1">
    <location>
        <begin position="147"/>
        <end position="166"/>
    </location>
</feature>
<gene>
    <name evidence="2" type="ORF">H5410_036938</name>
</gene>
<organism evidence="2 3">
    <name type="scientific">Solanum commersonii</name>
    <name type="common">Commerson's wild potato</name>
    <name type="synonym">Commerson's nightshade</name>
    <dbReference type="NCBI Taxonomy" id="4109"/>
    <lineage>
        <taxon>Eukaryota</taxon>
        <taxon>Viridiplantae</taxon>
        <taxon>Streptophyta</taxon>
        <taxon>Embryophyta</taxon>
        <taxon>Tracheophyta</taxon>
        <taxon>Spermatophyta</taxon>
        <taxon>Magnoliopsida</taxon>
        <taxon>eudicotyledons</taxon>
        <taxon>Gunneridae</taxon>
        <taxon>Pentapetalae</taxon>
        <taxon>asterids</taxon>
        <taxon>lamiids</taxon>
        <taxon>Solanales</taxon>
        <taxon>Solanaceae</taxon>
        <taxon>Solanoideae</taxon>
        <taxon>Solaneae</taxon>
        <taxon>Solanum</taxon>
    </lineage>
</organism>
<dbReference type="PANTHER" id="PTHR23227">
    <property type="entry name" value="BUCENTAUR RELATED"/>
    <property type="match status" value="1"/>
</dbReference>
<keyword evidence="3" id="KW-1185">Reference proteome</keyword>
<keyword evidence="1" id="KW-0812">Transmembrane</keyword>
<proteinExistence type="predicted"/>
<keyword evidence="1" id="KW-1133">Transmembrane helix</keyword>